<dbReference type="PANTHER" id="PTHR33096:SF1">
    <property type="entry name" value="CXC1-LIKE CYSTEINE CLUSTER ASSOCIATED WITH KDZ TRANSPOSASES DOMAIN-CONTAINING PROTEIN"/>
    <property type="match status" value="1"/>
</dbReference>
<dbReference type="Proteomes" id="UP000235392">
    <property type="component" value="Unassembled WGS sequence"/>
</dbReference>
<evidence type="ECO:0000313" key="4">
    <source>
        <dbReference type="Proteomes" id="UP000235392"/>
    </source>
</evidence>
<gene>
    <name evidence="3" type="ORF">PCASD_01789</name>
    <name evidence="2" type="ORF">PCASD_12376</name>
</gene>
<organism evidence="2 4">
    <name type="scientific">Puccinia coronata f. sp. avenae</name>
    <dbReference type="NCBI Taxonomy" id="200324"/>
    <lineage>
        <taxon>Eukaryota</taxon>
        <taxon>Fungi</taxon>
        <taxon>Dikarya</taxon>
        <taxon>Basidiomycota</taxon>
        <taxon>Pucciniomycotina</taxon>
        <taxon>Pucciniomycetes</taxon>
        <taxon>Pucciniales</taxon>
        <taxon>Pucciniaceae</taxon>
        <taxon>Puccinia</taxon>
    </lineage>
</organism>
<evidence type="ECO:0000313" key="3">
    <source>
        <dbReference type="EMBL" id="PLW50208.1"/>
    </source>
</evidence>
<sequence length="452" mass="51227">MDKDCSPDLAKDYSAHMHEYNGPTYWVDVKTALDEESNRTLAQIQLLYQRLKQNHKQNNWSNLFKSLFPVYTHLKRITNNWTSLDSLDNRSSEVCNCQDQNPVFRQVDLIDLLVLLSTPKPPSRPASLTFITFFGIYATLPPTPFQSLSIRLCSKNLNHPRRLGRNLSGSIEVYQMLLAKHLTAIQTVTSSCQKEVLAQQSCPACFGSSFPDPSQPPDTKDIFICLDGNFQHCHHEWASKNHLPLQTPDLFLDPDEICAANAYILSQEQAQKKTKEQKDQHKQKDHCSTQHKAADNKCNASEGRGLPVEIIDTARKSGSDGCIRVFIKCGHPNQAWARATNAKSALFKASVELQAETQSLRASKGRGKRIGTQLKEKIYATIKRRKNGIVKAIKTFCKQRTTYLTAYAPAELALPKNQDFEYKDFMKMGLDDPFWNDGYLCISQEPWSIDPV</sequence>
<evidence type="ECO:0000256" key="1">
    <source>
        <dbReference type="SAM" id="MobiDB-lite"/>
    </source>
</evidence>
<comment type="caution">
    <text evidence="2">The sequence shown here is derived from an EMBL/GenBank/DDBJ whole genome shotgun (WGS) entry which is preliminary data.</text>
</comment>
<dbReference type="AlphaFoldDB" id="A0A2N5TDQ3"/>
<reference evidence="2 4" key="1">
    <citation type="submission" date="2017-11" db="EMBL/GenBank/DDBJ databases">
        <title>De novo assembly and phasing of dikaryotic genomes from two isolates of Puccinia coronata f. sp. avenae, the causal agent of oat crown rust.</title>
        <authorList>
            <person name="Miller M.E."/>
            <person name="Zhang Y."/>
            <person name="Omidvar V."/>
            <person name="Sperschneider J."/>
            <person name="Schwessinger B."/>
            <person name="Raley C."/>
            <person name="Palmer J.M."/>
            <person name="Garnica D."/>
            <person name="Upadhyaya N."/>
            <person name="Rathjen J."/>
            <person name="Taylor J.M."/>
            <person name="Park R.F."/>
            <person name="Dodds P.N."/>
            <person name="Hirsch C.D."/>
            <person name="Kianian S.F."/>
            <person name="Figueroa M."/>
        </authorList>
    </citation>
    <scope>NUCLEOTIDE SEQUENCE [LARGE SCALE GENOMIC DNA]</scope>
    <source>
        <strain evidence="2">12SD80</strain>
    </source>
</reference>
<dbReference type="EMBL" id="PGCI01000628">
    <property type="protein sequence ID" value="PLW23624.1"/>
    <property type="molecule type" value="Genomic_DNA"/>
</dbReference>
<protein>
    <recommendedName>
        <fullName evidence="5">CxC1-like cysteine cluster associated with KDZ transposases domain-containing protein</fullName>
    </recommendedName>
</protein>
<proteinExistence type="predicted"/>
<evidence type="ECO:0008006" key="5">
    <source>
        <dbReference type="Google" id="ProtNLM"/>
    </source>
</evidence>
<evidence type="ECO:0000313" key="2">
    <source>
        <dbReference type="EMBL" id="PLW23624.1"/>
    </source>
</evidence>
<dbReference type="EMBL" id="PGCI01000012">
    <property type="protein sequence ID" value="PLW50208.1"/>
    <property type="molecule type" value="Genomic_DNA"/>
</dbReference>
<name>A0A2N5TDQ3_9BASI</name>
<dbReference type="PANTHER" id="PTHR33096">
    <property type="entry name" value="CXC2 DOMAIN-CONTAINING PROTEIN"/>
    <property type="match status" value="1"/>
</dbReference>
<accession>A0A2N5TDQ3</accession>
<feature type="region of interest" description="Disordered" evidence="1">
    <location>
        <begin position="269"/>
        <end position="299"/>
    </location>
</feature>
<feature type="compositionally biased region" description="Basic and acidic residues" evidence="1">
    <location>
        <begin position="270"/>
        <end position="295"/>
    </location>
</feature>